<organism evidence="3 4">
    <name type="scientific">Streptomyces mashuensis</name>
    <dbReference type="NCBI Taxonomy" id="33904"/>
    <lineage>
        <taxon>Bacteria</taxon>
        <taxon>Bacillati</taxon>
        <taxon>Actinomycetota</taxon>
        <taxon>Actinomycetes</taxon>
        <taxon>Kitasatosporales</taxon>
        <taxon>Streptomycetaceae</taxon>
        <taxon>Streptomyces</taxon>
    </lineage>
</organism>
<name>A0A919B6Q0_9ACTN</name>
<feature type="chain" id="PRO_5037044455" description="DUF6299 domain-containing protein" evidence="1">
    <location>
        <begin position="26"/>
        <end position="147"/>
    </location>
</feature>
<keyword evidence="4" id="KW-1185">Reference proteome</keyword>
<proteinExistence type="predicted"/>
<dbReference type="Proteomes" id="UP000638313">
    <property type="component" value="Unassembled WGS sequence"/>
</dbReference>
<comment type="caution">
    <text evidence="3">The sequence shown here is derived from an EMBL/GenBank/DDBJ whole genome shotgun (WGS) entry which is preliminary data.</text>
</comment>
<feature type="domain" description="DUF6299" evidence="2">
    <location>
        <begin position="34"/>
        <end position="145"/>
    </location>
</feature>
<accession>A0A919B6Q0</accession>
<protein>
    <recommendedName>
        <fullName evidence="2">DUF6299 domain-containing protein</fullName>
    </recommendedName>
</protein>
<reference evidence="3" key="1">
    <citation type="journal article" date="2014" name="Int. J. Syst. Evol. Microbiol.">
        <title>Complete genome sequence of Corynebacterium casei LMG S-19264T (=DSM 44701T), isolated from a smear-ripened cheese.</title>
        <authorList>
            <consortium name="US DOE Joint Genome Institute (JGI-PGF)"/>
            <person name="Walter F."/>
            <person name="Albersmeier A."/>
            <person name="Kalinowski J."/>
            <person name="Ruckert C."/>
        </authorList>
    </citation>
    <scope>NUCLEOTIDE SEQUENCE</scope>
    <source>
        <strain evidence="3">JCM 4059</strain>
    </source>
</reference>
<evidence type="ECO:0000313" key="4">
    <source>
        <dbReference type="Proteomes" id="UP000638313"/>
    </source>
</evidence>
<evidence type="ECO:0000259" key="2">
    <source>
        <dbReference type="Pfam" id="PF19816"/>
    </source>
</evidence>
<feature type="signal peptide" evidence="1">
    <location>
        <begin position="1"/>
        <end position="25"/>
    </location>
</feature>
<dbReference type="RefSeq" id="WP_190132164.1">
    <property type="nucleotide sequence ID" value="NZ_BNBD01000013.1"/>
</dbReference>
<dbReference type="InterPro" id="IPR046266">
    <property type="entry name" value="DUF6299"/>
</dbReference>
<dbReference type="AlphaFoldDB" id="A0A919B6Q0"/>
<sequence>MRLREAVAATLTLTAAALTPVTAQAAPAPRQTAHRMTIDPVVSLAPDGTVTMTGTYRCTLGRPLTTVYIGSNLMQSARTEGIGGSTATCDGRVHRWRNSARPSRAPFQPGPARADGTLMHFRPDHSGIPVPHFLAVTSVRTVTVVAR</sequence>
<keyword evidence="1" id="KW-0732">Signal</keyword>
<reference evidence="3" key="2">
    <citation type="submission" date="2020-09" db="EMBL/GenBank/DDBJ databases">
        <authorList>
            <person name="Sun Q."/>
            <person name="Ohkuma M."/>
        </authorList>
    </citation>
    <scope>NUCLEOTIDE SEQUENCE</scope>
    <source>
        <strain evidence="3">JCM 4059</strain>
    </source>
</reference>
<evidence type="ECO:0000313" key="3">
    <source>
        <dbReference type="EMBL" id="GHF64309.1"/>
    </source>
</evidence>
<gene>
    <name evidence="3" type="ORF">GCM10010218_52300</name>
</gene>
<dbReference type="EMBL" id="BNBD01000013">
    <property type="protein sequence ID" value="GHF64309.1"/>
    <property type="molecule type" value="Genomic_DNA"/>
</dbReference>
<evidence type="ECO:0000256" key="1">
    <source>
        <dbReference type="SAM" id="SignalP"/>
    </source>
</evidence>
<dbReference type="Pfam" id="PF19816">
    <property type="entry name" value="DUF6299"/>
    <property type="match status" value="1"/>
</dbReference>